<protein>
    <recommendedName>
        <fullName evidence="7">Rab-GAP TBC domain-containing protein</fullName>
    </recommendedName>
</protein>
<dbReference type="GO" id="GO:1990334">
    <property type="term" value="C:Bfa1-Bub2 complex"/>
    <property type="evidence" value="ECO:0007669"/>
    <property type="project" value="EnsemblFungi"/>
</dbReference>
<sequence length="351" mass="40064">MERPLQARKVVHRTSTISGISSNNSKKGRKKDSIEQFITSNQILIKSSLSQLRYMILVDDLSPTPTALESSDEVPSTHSYRIYVWSILLRVPPLNTDIYLKLISKGRPSCYDKIINDTFRTLTSDLNFHKKISENSLIRVLSSYAWSQELNNNNDITNSNQLSPYVQGMNVLLAPVLFSSKSEPQAFAIFHQLLTKNIPTYVTPMLNGVHTGLALLELCLEIIDPKLFQFLETKYLKAEIYGFASTLTLCSCTPPLTEVLKLWDFLFAYGCHMNILFIIAQLILLRSKLMVSKSPMTLLRNFPPLNSKEIIKLSVSFVTKLPDELYDLLCRHTYDEKVDQLVKDYTLKRNS</sequence>
<dbReference type="GO" id="GO:1902543">
    <property type="term" value="P:negative regulation of protein localization to mitotic spindle pole body"/>
    <property type="evidence" value="ECO:0007669"/>
    <property type="project" value="EnsemblFungi"/>
</dbReference>
<dbReference type="InterPro" id="IPR035969">
    <property type="entry name" value="Rab-GAP_TBC_sf"/>
</dbReference>
<evidence type="ECO:0000256" key="1">
    <source>
        <dbReference type="ARBA" id="ARBA00004245"/>
    </source>
</evidence>
<keyword evidence="3" id="KW-0206">Cytoskeleton</keyword>
<gene>
    <name evidence="8" type="ORF">PACTADRAFT_48260</name>
</gene>
<evidence type="ECO:0000256" key="2">
    <source>
        <dbReference type="ARBA" id="ARBA00022490"/>
    </source>
</evidence>
<dbReference type="Gene3D" id="1.10.8.270">
    <property type="entry name" value="putative rabgap domain of human tbc1 domain family member 14 like domains"/>
    <property type="match status" value="1"/>
</dbReference>
<comment type="subcellular location">
    <subcellularLocation>
        <location evidence="1">Cytoplasm</location>
        <location evidence="1">Cytoskeleton</location>
    </subcellularLocation>
</comment>
<feature type="transmembrane region" description="Helical" evidence="6">
    <location>
        <begin position="262"/>
        <end position="285"/>
    </location>
</feature>
<dbReference type="Proteomes" id="UP000094236">
    <property type="component" value="Unassembled WGS sequence"/>
</dbReference>
<name>A0A1E4U3C9_PACTA</name>
<keyword evidence="6" id="KW-0472">Membrane</keyword>
<dbReference type="SUPFAM" id="SSF47923">
    <property type="entry name" value="Ypt/Rab-GAP domain of gyp1p"/>
    <property type="match status" value="2"/>
</dbReference>
<keyword evidence="6" id="KW-0812">Transmembrane</keyword>
<keyword evidence="9" id="KW-1185">Reference proteome</keyword>
<evidence type="ECO:0000313" key="8">
    <source>
        <dbReference type="EMBL" id="ODV98514.1"/>
    </source>
</evidence>
<keyword evidence="4" id="KW-0131">Cell cycle</keyword>
<dbReference type="PROSITE" id="PS50086">
    <property type="entry name" value="TBC_RABGAP"/>
    <property type="match status" value="1"/>
</dbReference>
<dbReference type="OrthoDB" id="10263206at2759"/>
<dbReference type="InterPro" id="IPR000195">
    <property type="entry name" value="Rab-GAP-TBC_dom"/>
</dbReference>
<dbReference type="SMART" id="SM00164">
    <property type="entry name" value="TBC"/>
    <property type="match status" value="1"/>
</dbReference>
<dbReference type="PANTHER" id="PTHR22957:SF263">
    <property type="entry name" value="MITOTIC CHECK POINT PROTEIN BUB2"/>
    <property type="match status" value="1"/>
</dbReference>
<reference evidence="9" key="1">
    <citation type="submission" date="2016-05" db="EMBL/GenBank/DDBJ databases">
        <title>Comparative genomics of biotechnologically important yeasts.</title>
        <authorList>
            <consortium name="DOE Joint Genome Institute"/>
            <person name="Riley R."/>
            <person name="Haridas S."/>
            <person name="Wolfe K.H."/>
            <person name="Lopes M.R."/>
            <person name="Hittinger C.T."/>
            <person name="Goker M."/>
            <person name="Salamov A."/>
            <person name="Wisecaver J."/>
            <person name="Long T.M."/>
            <person name="Aerts A.L."/>
            <person name="Barry K."/>
            <person name="Choi C."/>
            <person name="Clum A."/>
            <person name="Coughlan A.Y."/>
            <person name="Deshpande S."/>
            <person name="Douglass A.P."/>
            <person name="Hanson S.J."/>
            <person name="Klenk H.-P."/>
            <person name="Labutti K."/>
            <person name="Lapidus A."/>
            <person name="Lindquist E."/>
            <person name="Lipzen A."/>
            <person name="Meier-Kolthoff J.P."/>
            <person name="Ohm R.A."/>
            <person name="Otillar R.P."/>
            <person name="Pangilinan J."/>
            <person name="Peng Y."/>
            <person name="Rokas A."/>
            <person name="Rosa C.A."/>
            <person name="Scheuner C."/>
            <person name="Sibirny A.A."/>
            <person name="Slot J.C."/>
            <person name="Stielow J.B."/>
            <person name="Sun H."/>
            <person name="Kurtzman C.P."/>
            <person name="Blackwell M."/>
            <person name="Grigoriev I.V."/>
            <person name="Jeffries T.W."/>
        </authorList>
    </citation>
    <scope>NUCLEOTIDE SEQUENCE [LARGE SCALE GENOMIC DNA]</scope>
    <source>
        <strain evidence="9">NRRL Y-2460</strain>
    </source>
</reference>
<keyword evidence="2" id="KW-0963">Cytoplasm</keyword>
<dbReference type="GO" id="GO:0005096">
    <property type="term" value="F:GTPase activator activity"/>
    <property type="evidence" value="ECO:0007669"/>
    <property type="project" value="EnsemblFungi"/>
</dbReference>
<organism evidence="8 9">
    <name type="scientific">Pachysolen tannophilus NRRL Y-2460</name>
    <dbReference type="NCBI Taxonomy" id="669874"/>
    <lineage>
        <taxon>Eukaryota</taxon>
        <taxon>Fungi</taxon>
        <taxon>Dikarya</taxon>
        <taxon>Ascomycota</taxon>
        <taxon>Saccharomycotina</taxon>
        <taxon>Pichiomycetes</taxon>
        <taxon>Pachysolenaceae</taxon>
        <taxon>Pachysolen</taxon>
    </lineage>
</organism>
<dbReference type="STRING" id="669874.A0A1E4U3C9"/>
<evidence type="ECO:0000256" key="6">
    <source>
        <dbReference type="SAM" id="Phobius"/>
    </source>
</evidence>
<keyword evidence="6" id="KW-1133">Transmembrane helix</keyword>
<dbReference type="FunFam" id="1.10.8.270:FF:000035">
    <property type="entry name" value="Cell cycle arrest protein BUB2"/>
    <property type="match status" value="1"/>
</dbReference>
<evidence type="ECO:0000256" key="3">
    <source>
        <dbReference type="ARBA" id="ARBA00023212"/>
    </source>
</evidence>
<feature type="domain" description="Rab-GAP TBC" evidence="7">
    <location>
        <begin position="75"/>
        <end position="270"/>
    </location>
</feature>
<dbReference type="EMBL" id="KV454011">
    <property type="protein sequence ID" value="ODV98514.1"/>
    <property type="molecule type" value="Genomic_DNA"/>
</dbReference>
<comment type="similarity">
    <text evidence="5">Belongs to the BUB2 family.</text>
</comment>
<evidence type="ECO:0000256" key="5">
    <source>
        <dbReference type="ARBA" id="ARBA00061049"/>
    </source>
</evidence>
<dbReference type="Gene3D" id="1.10.472.80">
    <property type="entry name" value="Ypt/Rab-GAP domain of gyp1p, domain 3"/>
    <property type="match status" value="1"/>
</dbReference>
<evidence type="ECO:0000313" key="9">
    <source>
        <dbReference type="Proteomes" id="UP000094236"/>
    </source>
</evidence>
<evidence type="ECO:0000256" key="4">
    <source>
        <dbReference type="ARBA" id="ARBA00023306"/>
    </source>
</evidence>
<dbReference type="GO" id="GO:0031030">
    <property type="term" value="P:negative regulation of septation initiation signaling"/>
    <property type="evidence" value="ECO:0007669"/>
    <property type="project" value="TreeGrafter"/>
</dbReference>
<evidence type="ECO:0000259" key="7">
    <source>
        <dbReference type="PROSITE" id="PS50086"/>
    </source>
</evidence>
<dbReference type="FunFam" id="1.10.472.80:FF:000026">
    <property type="entry name" value="Mitotic check point protein (Bub2)"/>
    <property type="match status" value="1"/>
</dbReference>
<dbReference type="PANTHER" id="PTHR22957">
    <property type="entry name" value="TBC1 DOMAIN FAMILY MEMBER GTPASE-ACTIVATING PROTEIN"/>
    <property type="match status" value="1"/>
</dbReference>
<dbReference type="AlphaFoldDB" id="A0A1E4U3C9"/>
<proteinExistence type="inferred from homology"/>
<dbReference type="Pfam" id="PF00566">
    <property type="entry name" value="RabGAP-TBC"/>
    <property type="match status" value="1"/>
</dbReference>
<accession>A0A1E4U3C9</accession>
<dbReference type="GO" id="GO:0044732">
    <property type="term" value="C:mitotic spindle pole body"/>
    <property type="evidence" value="ECO:0007669"/>
    <property type="project" value="TreeGrafter"/>
</dbReference>
<dbReference type="GO" id="GO:0031578">
    <property type="term" value="P:mitotic spindle orientation checkpoint signaling"/>
    <property type="evidence" value="ECO:0007669"/>
    <property type="project" value="EnsemblFungi"/>
</dbReference>